<organism evidence="1 2">
    <name type="scientific">Streptococcus anginosus DORA_7</name>
    <dbReference type="NCBI Taxonomy" id="1403946"/>
    <lineage>
        <taxon>Bacteria</taxon>
        <taxon>Bacillati</taxon>
        <taxon>Bacillota</taxon>
        <taxon>Bacilli</taxon>
        <taxon>Lactobacillales</taxon>
        <taxon>Streptococcaceae</taxon>
        <taxon>Streptococcus</taxon>
        <taxon>Streptococcus anginosus group</taxon>
    </lineage>
</organism>
<dbReference type="AlphaFoldDB" id="W1TLD4"/>
<comment type="caution">
    <text evidence="1">The sequence shown here is derived from an EMBL/GenBank/DDBJ whole genome shotgun (WGS) entry which is preliminary data.</text>
</comment>
<evidence type="ECO:0000313" key="1">
    <source>
        <dbReference type="EMBL" id="ETI82417.1"/>
    </source>
</evidence>
<sequence length="68" mass="7883">SGFCLCGYLQFTPMKRYEFFCCTIFYNLSYLNGDLSAENQEKVADDYVAGRYGSWSAAKTFWLANGWY</sequence>
<dbReference type="eggNOG" id="COG1388">
    <property type="taxonomic scope" value="Bacteria"/>
</dbReference>
<feature type="non-terminal residue" evidence="1">
    <location>
        <position position="1"/>
    </location>
</feature>
<name>W1TLD4_STRAP</name>
<accession>W1TLD4</accession>
<evidence type="ECO:0000313" key="2">
    <source>
        <dbReference type="Proteomes" id="UP000018846"/>
    </source>
</evidence>
<gene>
    <name evidence="1" type="ORF">Q615_SPAC00137G0147</name>
</gene>
<dbReference type="PATRIC" id="fig|1403946.3.peg.2182"/>
<protein>
    <submittedName>
        <fullName evidence="1">LysM protein</fullName>
    </submittedName>
</protein>
<dbReference type="EMBL" id="AZMF01000137">
    <property type="protein sequence ID" value="ETI82417.1"/>
    <property type="molecule type" value="Genomic_DNA"/>
</dbReference>
<proteinExistence type="predicted"/>
<reference evidence="1 2" key="1">
    <citation type="submission" date="2013-12" db="EMBL/GenBank/DDBJ databases">
        <title>A Varibaculum cambriense genome reconstructed from a premature infant gut community with otherwise low bacterial novelty that shifts toward anaerobic metabolism during the third week of life.</title>
        <authorList>
            <person name="Brown C.T."/>
            <person name="Sharon I."/>
            <person name="Thomas B.C."/>
            <person name="Castelle C.J."/>
            <person name="Morowitz M.J."/>
            <person name="Banfield J.F."/>
        </authorList>
    </citation>
    <scope>NUCLEOTIDE SEQUENCE [LARGE SCALE GENOMIC DNA]</scope>
    <source>
        <strain evidence="2">DORA_7</strain>
    </source>
</reference>
<dbReference type="Proteomes" id="UP000018846">
    <property type="component" value="Unassembled WGS sequence"/>
</dbReference>